<dbReference type="Proteomes" id="UP000285883">
    <property type="component" value="Unassembled WGS sequence"/>
</dbReference>
<organism evidence="5 8">
    <name type="scientific">Phytophthora kernoviae</name>
    <dbReference type="NCBI Taxonomy" id="325452"/>
    <lineage>
        <taxon>Eukaryota</taxon>
        <taxon>Sar</taxon>
        <taxon>Stramenopiles</taxon>
        <taxon>Oomycota</taxon>
        <taxon>Peronosporomycetes</taxon>
        <taxon>Peronosporales</taxon>
        <taxon>Peronosporaceae</taxon>
        <taxon>Phytophthora</taxon>
    </lineage>
</organism>
<name>A0A421EUF8_9STRA</name>
<keyword evidence="7" id="KW-1185">Reference proteome</keyword>
<dbReference type="Proteomes" id="UP000285624">
    <property type="component" value="Unassembled WGS sequence"/>
</dbReference>
<dbReference type="EMBL" id="MBDN02000601">
    <property type="protein sequence ID" value="RLN74164.1"/>
    <property type="molecule type" value="Genomic_DNA"/>
</dbReference>
<reference evidence="3" key="3">
    <citation type="submission" date="2020-06" db="EMBL/GenBank/DDBJ databases">
        <authorList>
            <person name="Studholme D.J."/>
        </authorList>
    </citation>
    <scope>NUCLEOTIDE SEQUENCE</scope>
    <source>
        <strain evidence="3">NZFS 2646</strain>
        <strain evidence="4">NZFS 3630</strain>
    </source>
</reference>
<feature type="compositionally biased region" description="Polar residues" evidence="1">
    <location>
        <begin position="1"/>
        <end position="18"/>
    </location>
</feature>
<keyword evidence="2" id="KW-0472">Membrane</keyword>
<evidence type="ECO:0000256" key="2">
    <source>
        <dbReference type="SAM" id="Phobius"/>
    </source>
</evidence>
<evidence type="ECO:0000313" key="3">
    <source>
        <dbReference type="EMBL" id="KAG2507470.1"/>
    </source>
</evidence>
<protein>
    <submittedName>
        <fullName evidence="5">Uncharacterized protein</fullName>
    </submittedName>
</protein>
<dbReference type="Proteomes" id="UP000785171">
    <property type="component" value="Unassembled WGS sequence"/>
</dbReference>
<keyword evidence="2" id="KW-1133">Transmembrane helix</keyword>
<feature type="compositionally biased region" description="Low complexity" evidence="1">
    <location>
        <begin position="19"/>
        <end position="35"/>
    </location>
</feature>
<feature type="transmembrane region" description="Helical" evidence="2">
    <location>
        <begin position="389"/>
        <end position="407"/>
    </location>
</feature>
<reference evidence="3" key="1">
    <citation type="journal article" date="2015" name="Genom Data">
        <title>Genome sequences of six Phytophthora species associated with forests in New Zealand.</title>
        <authorList>
            <person name="Studholme D.J."/>
            <person name="McDougal R.L."/>
            <person name="Sambles C."/>
            <person name="Hansen E."/>
            <person name="Hardy G."/>
            <person name="Grant M."/>
            <person name="Ganley R.J."/>
            <person name="Williams N.M."/>
        </authorList>
    </citation>
    <scope>NUCLEOTIDE SEQUENCE</scope>
    <source>
        <strain evidence="3">NZFS 2646</strain>
        <strain evidence="4">NZFS 3630</strain>
    </source>
</reference>
<evidence type="ECO:0000313" key="6">
    <source>
        <dbReference type="EMBL" id="RLN74164.1"/>
    </source>
</evidence>
<evidence type="ECO:0000313" key="5">
    <source>
        <dbReference type="EMBL" id="RLN02381.1"/>
    </source>
</evidence>
<dbReference type="Proteomes" id="UP000792063">
    <property type="component" value="Unassembled WGS sequence"/>
</dbReference>
<dbReference type="AlphaFoldDB" id="A0A421EUF8"/>
<evidence type="ECO:0000256" key="1">
    <source>
        <dbReference type="SAM" id="MobiDB-lite"/>
    </source>
</evidence>
<dbReference type="PANTHER" id="PTHR37736:SF1">
    <property type="entry name" value="GLYCINE-RICH PROTEIN"/>
    <property type="match status" value="1"/>
</dbReference>
<evidence type="ECO:0000313" key="4">
    <source>
        <dbReference type="EMBL" id="KAG2510579.1"/>
    </source>
</evidence>
<evidence type="ECO:0000313" key="7">
    <source>
        <dbReference type="Proteomes" id="UP000285624"/>
    </source>
</evidence>
<comment type="caution">
    <text evidence="5">The sequence shown here is derived from an EMBL/GenBank/DDBJ whole genome shotgun (WGS) entry which is preliminary data.</text>
</comment>
<dbReference type="PANTHER" id="PTHR37736">
    <property type="entry name" value="GLYCINE-RICH PROTEIN"/>
    <property type="match status" value="1"/>
</dbReference>
<keyword evidence="2" id="KW-0812">Transmembrane</keyword>
<gene>
    <name evidence="5" type="ORF">BBI17_009072</name>
    <name evidence="6" type="ORF">BBO99_00009064</name>
    <name evidence="3" type="ORF">JM16_008927</name>
    <name evidence="4" type="ORF">JM18_008878</name>
</gene>
<dbReference type="EMBL" id="MAYM02002218">
    <property type="protein sequence ID" value="RLN02381.1"/>
    <property type="molecule type" value="Genomic_DNA"/>
</dbReference>
<accession>A0A421EUF8</accession>
<feature type="region of interest" description="Disordered" evidence="1">
    <location>
        <begin position="1"/>
        <end position="68"/>
    </location>
</feature>
<proteinExistence type="predicted"/>
<sequence length="435" mass="48443">MATMTSSVEKSEPQVSVRSPSAASSTSTKPTTSSGKRSKKSKLDKAKSPSPATPQSSQEEDINANDADTVDHPYLSFLHKRIRSYKKKLEKIKGLESARASKGKKLNAQQLELVGNKAVMEKLIAEFETLREQFLEVFLLEEAAKKPEEKAAAAIAAVDEEVEVEQEVEVVIKEVEKDAKHEQKPEDAFANVYELLKTLHVVNLHQALGKEVPMVLDFFSKVLLGNTRPPAELSYEENLDESLEEAKKYLTGSDKVFACETTYSELRAFVDQLASGKTNAEQEEVADEEHVAIVEEVVVVETPVVPTEINTLPQINFFTESQLETEGDSDVTPEVVEQVVVRYVNYHFVHYPLCNKHLIMRGGFALVALTLMLLEVWTWFVVVRPHSSFGVNLLYFVTMVLMFWSYAGAVLTNPVGKCPTESLPDNNGPPLPLDQ</sequence>
<feature type="transmembrane region" description="Helical" evidence="2">
    <location>
        <begin position="358"/>
        <end position="382"/>
    </location>
</feature>
<reference evidence="7 8" key="2">
    <citation type="submission" date="2018-07" db="EMBL/GenBank/DDBJ databases">
        <title>Genome sequencing of oomycete isolates from Chile give support for New Zealand origin for Phytophthora kernoviae and make available the first Nothophytophthora sp. genome.</title>
        <authorList>
            <person name="Studholme D.J."/>
            <person name="Sanfuentes E."/>
            <person name="Panda P."/>
            <person name="Hill R."/>
            <person name="Sambles C."/>
            <person name="Grant M."/>
            <person name="Williams N.M."/>
            <person name="Mcdougal R.L."/>
        </authorList>
    </citation>
    <scope>NUCLEOTIDE SEQUENCE [LARGE SCALE GENOMIC DNA]</scope>
    <source>
        <strain evidence="5">Chile2</strain>
        <strain evidence="6">Chile4</strain>
    </source>
</reference>
<dbReference type="EMBL" id="JPWV03000592">
    <property type="protein sequence ID" value="KAG2507470.1"/>
    <property type="molecule type" value="Genomic_DNA"/>
</dbReference>
<evidence type="ECO:0000313" key="8">
    <source>
        <dbReference type="Proteomes" id="UP000285883"/>
    </source>
</evidence>
<dbReference type="EMBL" id="JPWU03000610">
    <property type="protein sequence ID" value="KAG2510579.1"/>
    <property type="molecule type" value="Genomic_DNA"/>
</dbReference>